<dbReference type="RefSeq" id="WP_306208353.1">
    <property type="nucleotide sequence ID" value="NZ_CP132353.1"/>
</dbReference>
<feature type="domain" description="Gamma-glutamylcyclotransferase AIG2-like" evidence="3">
    <location>
        <begin position="3"/>
        <end position="109"/>
    </location>
</feature>
<gene>
    <name evidence="4" type="ORF">Q3V30_18700</name>
</gene>
<name>A0AA50DII1_9GAMM</name>
<evidence type="ECO:0000256" key="1">
    <source>
        <dbReference type="ARBA" id="ARBA00008861"/>
    </source>
</evidence>
<dbReference type="KEGG" id="epi:Q3V30_18700"/>
<dbReference type="SUPFAM" id="SSF110857">
    <property type="entry name" value="Gamma-glutamyl cyclotransferase-like"/>
    <property type="match status" value="1"/>
</dbReference>
<dbReference type="CDD" id="cd06661">
    <property type="entry name" value="GGCT_like"/>
    <property type="match status" value="1"/>
</dbReference>
<dbReference type="InterPro" id="IPR013024">
    <property type="entry name" value="GGCT-like"/>
</dbReference>
<dbReference type="Gene3D" id="3.10.490.10">
    <property type="entry name" value="Gamma-glutamyl cyclotransferase-like"/>
    <property type="match status" value="1"/>
</dbReference>
<dbReference type="FunFam" id="3.10.490.10:FF:000001">
    <property type="entry name" value="Gamma-glutamylcyclotransferase ytfP"/>
    <property type="match status" value="1"/>
</dbReference>
<dbReference type="EMBL" id="CP132353">
    <property type="protein sequence ID" value="WLS78462.1"/>
    <property type="molecule type" value="Genomic_DNA"/>
</dbReference>
<dbReference type="AlphaFoldDB" id="A0AA50DII1"/>
<protein>
    <recommendedName>
        <fullName evidence="2">Gamma-glutamylcyclotransferase family protein YtfP</fullName>
    </recommendedName>
</protein>
<accession>A0AA50DII1</accession>
<proteinExistence type="inferred from homology"/>
<keyword evidence="5" id="KW-1185">Reference proteome</keyword>
<evidence type="ECO:0000259" key="3">
    <source>
        <dbReference type="Pfam" id="PF06094"/>
    </source>
</evidence>
<dbReference type="Proteomes" id="UP001228139">
    <property type="component" value="Chromosome"/>
</dbReference>
<evidence type="ECO:0000313" key="4">
    <source>
        <dbReference type="EMBL" id="WLS78462.1"/>
    </source>
</evidence>
<dbReference type="Pfam" id="PF06094">
    <property type="entry name" value="GGACT"/>
    <property type="match status" value="1"/>
</dbReference>
<reference evidence="4 5" key="1">
    <citation type="submission" date="2023-07" db="EMBL/GenBank/DDBJ databases">
        <title>Pathogenic bacteria of pear tree diseases.</title>
        <authorList>
            <person name="Zhang Z."/>
            <person name="He L."/>
            <person name="Huang R."/>
        </authorList>
    </citation>
    <scope>NUCLEOTIDE SEQUENCE [LARGE SCALE GENOMIC DNA]</scope>
    <source>
        <strain evidence="4 5">DE2</strain>
    </source>
</reference>
<dbReference type="InterPro" id="IPR036568">
    <property type="entry name" value="GGCT-like_sf"/>
</dbReference>
<evidence type="ECO:0000313" key="5">
    <source>
        <dbReference type="Proteomes" id="UP001228139"/>
    </source>
</evidence>
<evidence type="ECO:0000256" key="2">
    <source>
        <dbReference type="ARBA" id="ARBA00069885"/>
    </source>
</evidence>
<dbReference type="InterPro" id="IPR009288">
    <property type="entry name" value="AIG2-like_dom"/>
</dbReference>
<organism evidence="4 5">
    <name type="scientific">Erwinia pyri</name>
    <dbReference type="NCBI Taxonomy" id="3062598"/>
    <lineage>
        <taxon>Bacteria</taxon>
        <taxon>Pseudomonadati</taxon>
        <taxon>Pseudomonadota</taxon>
        <taxon>Gammaproteobacteria</taxon>
        <taxon>Enterobacterales</taxon>
        <taxon>Erwiniaceae</taxon>
        <taxon>Erwinia</taxon>
    </lineage>
</organism>
<sequence>MRIIVYGSLRRKQGNSHWMTNGQWLGDHQIDGYELYSLGLYPGVVPGNGRVYCEVYRIDASMLGELDALRTKGGEYKRQLMQTPYGSAWLYVYQRSVVGKKQIVSGDWLLRDAVDPTEEKS</sequence>
<comment type="similarity">
    <text evidence="1">Belongs to the gamma-glutamylcyclotransferase family.</text>
</comment>